<organism evidence="1 2">
    <name type="scientific">Larimichthys crocea</name>
    <name type="common">Large yellow croaker</name>
    <name type="synonym">Pseudosciaena crocea</name>
    <dbReference type="NCBI Taxonomy" id="215358"/>
    <lineage>
        <taxon>Eukaryota</taxon>
        <taxon>Metazoa</taxon>
        <taxon>Chordata</taxon>
        <taxon>Craniata</taxon>
        <taxon>Vertebrata</taxon>
        <taxon>Euteleostomi</taxon>
        <taxon>Actinopterygii</taxon>
        <taxon>Neopterygii</taxon>
        <taxon>Teleostei</taxon>
        <taxon>Neoteleostei</taxon>
        <taxon>Acanthomorphata</taxon>
        <taxon>Eupercaria</taxon>
        <taxon>Sciaenidae</taxon>
        <taxon>Larimichthys</taxon>
    </lineage>
</organism>
<reference evidence="1" key="1">
    <citation type="submission" date="2018-11" db="EMBL/GenBank/DDBJ databases">
        <title>The sequence and de novo assembly of Larimichthys crocea genome using PacBio and Hi-C technologies.</title>
        <authorList>
            <person name="Xu P."/>
            <person name="Chen B."/>
            <person name="Zhou Z."/>
            <person name="Ke Q."/>
            <person name="Wu Y."/>
            <person name="Bai H."/>
            <person name="Pu F."/>
        </authorList>
    </citation>
    <scope>NUCLEOTIDE SEQUENCE</scope>
    <source>
        <tissue evidence="1">Muscle</tissue>
    </source>
</reference>
<dbReference type="Proteomes" id="UP000793456">
    <property type="component" value="Chromosome XIV"/>
</dbReference>
<proteinExistence type="predicted"/>
<evidence type="ECO:0000313" key="1">
    <source>
        <dbReference type="EMBL" id="TMS10973.1"/>
    </source>
</evidence>
<accession>A0ACD3QWW4</accession>
<comment type="caution">
    <text evidence="1">The sequence shown here is derived from an EMBL/GenBank/DDBJ whole genome shotgun (WGS) entry which is preliminary data.</text>
</comment>
<keyword evidence="2" id="KW-1185">Reference proteome</keyword>
<name>A0ACD3QWW4_LARCR</name>
<protein>
    <submittedName>
        <fullName evidence="1">Uncharacterized protein</fullName>
    </submittedName>
</protein>
<evidence type="ECO:0000313" key="2">
    <source>
        <dbReference type="Proteomes" id="UP000793456"/>
    </source>
</evidence>
<gene>
    <name evidence="1" type="ORF">E3U43_019966</name>
</gene>
<dbReference type="EMBL" id="CM011687">
    <property type="protein sequence ID" value="TMS10973.1"/>
    <property type="molecule type" value="Genomic_DNA"/>
</dbReference>
<sequence length="1068" mass="119957">MIQNREEYSHIGILHNFQQLRRISLKAVLVSAHPPLQTHAINPPSTCVNIAYRKVTSTSEKQYKVTTQRVSKSHSFDEAPSSAQKHCLDWDDVVVAKEDMPTILPCIDTTARGAVAINWIWKSFGSDKSKMVLLASERKEISGGGSKASMRLADHNFQETGVFSLFFLPKMEDSGFYSCMIKHQGKEIKKIILLAILTVTVVPAAPIPHHSTLRLIASVNPDSAISKITWVSPDGVSMKSERKPNTGTVAKLPQVFNNDNGTYVCMVRSWGNGNNTLFPFDVDVTVDDDNVFTFTNITYAPLISTATKAQTSFTLTCPPVQGDYVLLHWMPPDPRKQGNFKLVYQYDRWRGSFLMSEQSKRVQLAGPPYNAEAGSFSFLLAPGLKEGGVYSCDVLLNDNAFSQRTQLSVLKVKTTQHASKMELVCLYSERSQVQSVNWKYQNKSRQLKMSSNNPGSISTTLPMPITSETAGNYTCTLQLKNGQIVWATQVVRLPYEEHVRVTPSQLPSLSALLLLVPLVAAAVCVLLWRQKHISDRGIEQSLSVQSREVENIYENPEDVRQDLKPRGEDDVYKELERLCKWLHDPDVIVSSCQQGWSYQPRSLEKHTDSILGWASTLWSLSYYSSPLLLCYLYRKGYICSSKLVPVSQYLGTVLICLLGVACLRGWGRWKNSEYLQFISILEETKKNHTPANKKKVRCYDFDFSYWPADFSWTEVSSPKLSKAGVSLLKPEPKLRGAADSVLNSVRTLPCHIISFLIAHSFGRRMLYPGSVGLLQKAMRPMLQQGQARLIEEFDGQRNKLVACDGNEIDTMFVDRRRDGGQKSQTLVICCEGNAGFYEVGCMNTPLEDGYSVLGWNHPGFGGSTGVPFPQNEANAMDVVIQFAIHKLGFQLSDIIIYAWSIGGFTASWAVMSYPEIQSVVLDASFDDLLPLALKVMPDSWRPLVQHTVRQYMNLNNAEQLLKYQGPVLLIRRTRDEIITTTGPEDVMSNRGNDLLLKLLQFRYPKIMTDEGIRVVRQWLGSSSHLEEASVYSGYEVDDDWCVSVLQSYQADRDVLFPWSVGAEVHAKL</sequence>